<sequence>SAGSSCWSRVTRRRREERGGRSGEGDGMKTFRRWNRELFVEVHGGKMERGPVDVRCLRRWSATIFLGDSPVERQRRRGDRGAAGCFGRKRGGDGEGRLAACSPEKTRERRERAAL</sequence>
<protein>
    <submittedName>
        <fullName evidence="2">Uncharacterized protein</fullName>
    </submittedName>
</protein>
<name>A0ABS8Y750_DATST</name>
<dbReference type="Proteomes" id="UP000823775">
    <property type="component" value="Unassembled WGS sequence"/>
</dbReference>
<accession>A0ABS8Y750</accession>
<comment type="caution">
    <text evidence="2">The sequence shown here is derived from an EMBL/GenBank/DDBJ whole genome shotgun (WGS) entry which is preliminary data.</text>
</comment>
<organism evidence="2 3">
    <name type="scientific">Datura stramonium</name>
    <name type="common">Jimsonweed</name>
    <name type="synonym">Common thornapple</name>
    <dbReference type="NCBI Taxonomy" id="4076"/>
    <lineage>
        <taxon>Eukaryota</taxon>
        <taxon>Viridiplantae</taxon>
        <taxon>Streptophyta</taxon>
        <taxon>Embryophyta</taxon>
        <taxon>Tracheophyta</taxon>
        <taxon>Spermatophyta</taxon>
        <taxon>Magnoliopsida</taxon>
        <taxon>eudicotyledons</taxon>
        <taxon>Gunneridae</taxon>
        <taxon>Pentapetalae</taxon>
        <taxon>asterids</taxon>
        <taxon>lamiids</taxon>
        <taxon>Solanales</taxon>
        <taxon>Solanaceae</taxon>
        <taxon>Solanoideae</taxon>
        <taxon>Datureae</taxon>
        <taxon>Datura</taxon>
    </lineage>
</organism>
<keyword evidence="3" id="KW-1185">Reference proteome</keyword>
<feature type="compositionally biased region" description="Basic and acidic residues" evidence="1">
    <location>
        <begin position="14"/>
        <end position="28"/>
    </location>
</feature>
<dbReference type="EMBL" id="JACEIK010122684">
    <property type="protein sequence ID" value="MCE5167473.1"/>
    <property type="molecule type" value="Genomic_DNA"/>
</dbReference>
<feature type="region of interest" description="Disordered" evidence="1">
    <location>
        <begin position="71"/>
        <end position="115"/>
    </location>
</feature>
<evidence type="ECO:0000313" key="3">
    <source>
        <dbReference type="Proteomes" id="UP000823775"/>
    </source>
</evidence>
<feature type="region of interest" description="Disordered" evidence="1">
    <location>
        <begin position="1"/>
        <end position="28"/>
    </location>
</feature>
<feature type="compositionally biased region" description="Basic and acidic residues" evidence="1">
    <location>
        <begin position="104"/>
        <end position="115"/>
    </location>
</feature>
<evidence type="ECO:0000256" key="1">
    <source>
        <dbReference type="SAM" id="MobiDB-lite"/>
    </source>
</evidence>
<proteinExistence type="predicted"/>
<feature type="non-terminal residue" evidence="2">
    <location>
        <position position="1"/>
    </location>
</feature>
<gene>
    <name evidence="2" type="ORF">HAX54_004850</name>
</gene>
<evidence type="ECO:0000313" key="2">
    <source>
        <dbReference type="EMBL" id="MCE5167473.1"/>
    </source>
</evidence>
<feature type="non-terminal residue" evidence="2">
    <location>
        <position position="115"/>
    </location>
</feature>
<reference evidence="2 3" key="1">
    <citation type="journal article" date="2021" name="BMC Genomics">
        <title>Datura genome reveals duplications of psychoactive alkaloid biosynthetic genes and high mutation rate following tissue culture.</title>
        <authorList>
            <person name="Rajewski A."/>
            <person name="Carter-House D."/>
            <person name="Stajich J."/>
            <person name="Litt A."/>
        </authorList>
    </citation>
    <scope>NUCLEOTIDE SEQUENCE [LARGE SCALE GENOMIC DNA]</scope>
    <source>
        <strain evidence="2">AR-01</strain>
    </source>
</reference>